<dbReference type="GO" id="GO:0003677">
    <property type="term" value="F:DNA binding"/>
    <property type="evidence" value="ECO:0007669"/>
    <property type="project" value="InterPro"/>
</dbReference>
<reference evidence="4 5" key="3">
    <citation type="submission" date="2020-08" db="EMBL/GenBank/DDBJ databases">
        <title>Genomic Encyclopedia of Type Strains, Phase IV (KMG-IV): sequencing the most valuable type-strain genomes for metagenomic binning, comparative biology and taxonomic classification.</title>
        <authorList>
            <person name="Goeker M."/>
        </authorList>
    </citation>
    <scope>NUCLEOTIDE SEQUENCE [LARGE SCALE GENOMIC DNA]</scope>
    <source>
        <strain evidence="4 5">DSM 24105</strain>
    </source>
</reference>
<reference evidence="3" key="1">
    <citation type="journal article" date="2014" name="Int. J. Syst. Evol. Microbiol.">
        <title>Complete genome of a new Firmicutes species belonging to the dominant human colonic microbiota ('Ruminococcus bicirculans') reveals two chromosomes and a selective capacity to utilize plant glucans.</title>
        <authorList>
            <consortium name="NISC Comparative Sequencing Program"/>
            <person name="Wegmann U."/>
            <person name="Louis P."/>
            <person name="Goesmann A."/>
            <person name="Henrissat B."/>
            <person name="Duncan S.H."/>
            <person name="Flint H.J."/>
        </authorList>
    </citation>
    <scope>NUCLEOTIDE SEQUENCE</scope>
    <source>
        <strain evidence="3">NBRC 107710</strain>
    </source>
</reference>
<dbReference type="GO" id="GO:0008270">
    <property type="term" value="F:zinc ion binding"/>
    <property type="evidence" value="ECO:0007669"/>
    <property type="project" value="InterPro"/>
</dbReference>
<dbReference type="Proteomes" id="UP000517759">
    <property type="component" value="Unassembled WGS sequence"/>
</dbReference>
<protein>
    <submittedName>
        <fullName evidence="3 4">Transcriptional regulator</fullName>
    </submittedName>
</protein>
<evidence type="ECO:0000256" key="1">
    <source>
        <dbReference type="ARBA" id="ARBA00007031"/>
    </source>
</evidence>
<dbReference type="Gene3D" id="1.10.10.1550">
    <property type="entry name" value="ROS/MUCR transcriptional regulator protein"/>
    <property type="match status" value="1"/>
</dbReference>
<comment type="caution">
    <text evidence="4">The sequence shown here is derived from an EMBL/GenBank/DDBJ whole genome shotgun (WGS) entry which is preliminary data.</text>
</comment>
<dbReference type="AlphaFoldDB" id="A0A7W6F989"/>
<feature type="region of interest" description="Disordered" evidence="2">
    <location>
        <begin position="54"/>
        <end position="74"/>
    </location>
</feature>
<dbReference type="InterPro" id="IPR008807">
    <property type="entry name" value="ROS_MUCR"/>
</dbReference>
<evidence type="ECO:0000313" key="4">
    <source>
        <dbReference type="EMBL" id="MBB3905272.1"/>
    </source>
</evidence>
<comment type="similarity">
    <text evidence="1">Belongs to the ros/MucR family.</text>
</comment>
<dbReference type="EMBL" id="BSPG01000030">
    <property type="protein sequence ID" value="GLS45955.1"/>
    <property type="molecule type" value="Genomic_DNA"/>
</dbReference>
<organism evidence="4 5">
    <name type="scientific">Methylobacterium brachythecii</name>
    <dbReference type="NCBI Taxonomy" id="1176177"/>
    <lineage>
        <taxon>Bacteria</taxon>
        <taxon>Pseudomonadati</taxon>
        <taxon>Pseudomonadota</taxon>
        <taxon>Alphaproteobacteria</taxon>
        <taxon>Hyphomicrobiales</taxon>
        <taxon>Methylobacteriaceae</taxon>
        <taxon>Methylobacterium</taxon>
    </lineage>
</organism>
<reference evidence="6" key="2">
    <citation type="journal article" date="2019" name="Int. J. Syst. Evol. Microbiol.">
        <title>The Global Catalogue of Microorganisms (GCM) 10K type strain sequencing project: providing services to taxonomists for standard genome sequencing and annotation.</title>
        <authorList>
            <consortium name="The Broad Institute Genomics Platform"/>
            <consortium name="The Broad Institute Genome Sequencing Center for Infectious Disease"/>
            <person name="Wu L."/>
            <person name="Ma J."/>
        </authorList>
    </citation>
    <scope>NUCLEOTIDE SEQUENCE [LARGE SCALE GENOMIC DNA]</scope>
    <source>
        <strain evidence="6">NBRC 107710</strain>
    </source>
</reference>
<evidence type="ECO:0000313" key="5">
    <source>
        <dbReference type="Proteomes" id="UP000517759"/>
    </source>
</evidence>
<dbReference type="EMBL" id="JACIDN010000011">
    <property type="protein sequence ID" value="MBB3905272.1"/>
    <property type="molecule type" value="Genomic_DNA"/>
</dbReference>
<dbReference type="GO" id="GO:0006355">
    <property type="term" value="P:regulation of DNA-templated transcription"/>
    <property type="evidence" value="ECO:0007669"/>
    <property type="project" value="InterPro"/>
</dbReference>
<dbReference type="RefSeq" id="WP_183512245.1">
    <property type="nucleotide sequence ID" value="NZ_BSPG01000030.1"/>
</dbReference>
<dbReference type="InterPro" id="IPR041920">
    <property type="entry name" value="ROS/MUCR_sf"/>
</dbReference>
<evidence type="ECO:0000313" key="6">
    <source>
        <dbReference type="Proteomes" id="UP001156881"/>
    </source>
</evidence>
<keyword evidence="6" id="KW-1185">Reference proteome</keyword>
<gene>
    <name evidence="3" type="ORF">GCM10007884_39460</name>
    <name evidence="4" type="ORF">GGR33_004805</name>
</gene>
<dbReference type="Pfam" id="PF05443">
    <property type="entry name" value="ROS_MUCR"/>
    <property type="match status" value="1"/>
</dbReference>
<proteinExistence type="inferred from homology"/>
<evidence type="ECO:0000313" key="3">
    <source>
        <dbReference type="EMBL" id="GLS45955.1"/>
    </source>
</evidence>
<dbReference type="Proteomes" id="UP001156881">
    <property type="component" value="Unassembled WGS sequence"/>
</dbReference>
<evidence type="ECO:0000256" key="2">
    <source>
        <dbReference type="SAM" id="MobiDB-lite"/>
    </source>
</evidence>
<accession>A0A7W6F989</accession>
<reference evidence="3" key="4">
    <citation type="submission" date="2023-01" db="EMBL/GenBank/DDBJ databases">
        <title>Draft genome sequence of Methylobacterium brachythecii strain NBRC 107710.</title>
        <authorList>
            <person name="Sun Q."/>
            <person name="Mori K."/>
        </authorList>
    </citation>
    <scope>NUCLEOTIDE SEQUENCE</scope>
    <source>
        <strain evidence="3">NBRC 107710</strain>
    </source>
</reference>
<name>A0A7W6F989_9HYPH</name>
<sequence length="144" mass="15739">MSEPDDAVTEPTLQTSRPIRLAADIVAMYVANNSLPSDELPNLISRVHAALSTLSATGETPDDPEDMPTPGQIKRSITPDALISFIDGKSYKTLKRHLSTHGLDFEGYRARFGLPSNYPMVASTYSAKRSEMAKQRGFGLRNKG</sequence>